<protein>
    <submittedName>
        <fullName evidence="9">MotA3</fullName>
    </submittedName>
</protein>
<dbReference type="GO" id="GO:0006935">
    <property type="term" value="P:chemotaxis"/>
    <property type="evidence" value="ECO:0007669"/>
    <property type="project" value="InterPro"/>
</dbReference>
<keyword evidence="2" id="KW-1003">Cell membrane</keyword>
<sequence>MNKKNLIGVIVAASIFAGSFWLSGGIALYWNAAALAIVLSGLAVAVLLSYPVEQLREAFRVVQDTYSSRLATHEEIVETLLDLSVRSKMDGMLSLEKAGEKTTISFLRHALMLLVDNFEEDEIKDCLKTEMSFFNMRRGESERVFQSMARFAPAFGVAGSVIGLIGLLMGIDNPAMILKHIPVAFISTLYGVIFSNMIFAPMAETVRCRTRNELINQKMILDGVIAIKNEQNPYKLERKLAAFLVVDDREEKAEALRNITRKYIKMRREEKKSKDKILHEVPLVKAKAS</sequence>
<dbReference type="KEGG" id="dsa:Desal_2460"/>
<evidence type="ECO:0000256" key="6">
    <source>
        <dbReference type="RuleBase" id="RU004057"/>
    </source>
</evidence>
<keyword evidence="6" id="KW-0813">Transport</keyword>
<dbReference type="EMBL" id="CP001649">
    <property type="protein sequence ID" value="ACS80516.1"/>
    <property type="molecule type" value="Genomic_DNA"/>
</dbReference>
<keyword evidence="5 7" id="KW-0472">Membrane</keyword>
<evidence type="ECO:0000259" key="8">
    <source>
        <dbReference type="Pfam" id="PF01618"/>
    </source>
</evidence>
<dbReference type="InterPro" id="IPR047055">
    <property type="entry name" value="MotA-like"/>
</dbReference>
<dbReference type="OrthoDB" id="9806929at2"/>
<evidence type="ECO:0000256" key="5">
    <source>
        <dbReference type="ARBA" id="ARBA00023136"/>
    </source>
</evidence>
<comment type="similarity">
    <text evidence="6">Belongs to the exbB/tolQ family.</text>
</comment>
<evidence type="ECO:0000313" key="10">
    <source>
        <dbReference type="Proteomes" id="UP000002601"/>
    </source>
</evidence>
<feature type="domain" description="MotA/TolQ/ExbB proton channel" evidence="8">
    <location>
        <begin position="105"/>
        <end position="214"/>
    </location>
</feature>
<dbReference type="RefSeq" id="WP_015852332.1">
    <property type="nucleotide sequence ID" value="NC_012881.1"/>
</dbReference>
<organism evidence="9 10">
    <name type="scientific">Maridesulfovibrio salexigens (strain ATCC 14822 / DSM 2638 / NCIMB 8403 / VKM B-1763)</name>
    <name type="common">Desulfovibrio salexigens</name>
    <dbReference type="NCBI Taxonomy" id="526222"/>
    <lineage>
        <taxon>Bacteria</taxon>
        <taxon>Pseudomonadati</taxon>
        <taxon>Thermodesulfobacteriota</taxon>
        <taxon>Desulfovibrionia</taxon>
        <taxon>Desulfovibrionales</taxon>
        <taxon>Desulfovibrionaceae</taxon>
        <taxon>Maridesulfovibrio</taxon>
    </lineage>
</organism>
<evidence type="ECO:0000256" key="4">
    <source>
        <dbReference type="ARBA" id="ARBA00022989"/>
    </source>
</evidence>
<dbReference type="GO" id="GO:0071978">
    <property type="term" value="P:bacterial-type flagellum-dependent swarming motility"/>
    <property type="evidence" value="ECO:0007669"/>
    <property type="project" value="InterPro"/>
</dbReference>
<evidence type="ECO:0000256" key="3">
    <source>
        <dbReference type="ARBA" id="ARBA00022692"/>
    </source>
</evidence>
<accession>C6BXY6</accession>
<keyword evidence="3 7" id="KW-0812">Transmembrane</keyword>
<name>C6BXY6_MARSD</name>
<feature type="transmembrane region" description="Helical" evidence="7">
    <location>
        <begin position="5"/>
        <end position="22"/>
    </location>
</feature>
<keyword evidence="4 7" id="KW-1133">Transmembrane helix</keyword>
<feature type="transmembrane region" description="Helical" evidence="7">
    <location>
        <begin position="151"/>
        <end position="171"/>
    </location>
</feature>
<keyword evidence="6" id="KW-0653">Protein transport</keyword>
<comment type="subcellular location">
    <subcellularLocation>
        <location evidence="1">Cell membrane</location>
        <topology evidence="1">Multi-pass membrane protein</topology>
    </subcellularLocation>
    <subcellularLocation>
        <location evidence="6">Membrane</location>
        <topology evidence="6">Multi-pass membrane protein</topology>
    </subcellularLocation>
</comment>
<dbReference type="eggNOG" id="COG1291">
    <property type="taxonomic scope" value="Bacteria"/>
</dbReference>
<dbReference type="GO" id="GO:0015031">
    <property type="term" value="P:protein transport"/>
    <property type="evidence" value="ECO:0007669"/>
    <property type="project" value="UniProtKB-KW"/>
</dbReference>
<dbReference type="PANTHER" id="PTHR30433">
    <property type="entry name" value="CHEMOTAXIS PROTEIN MOTA"/>
    <property type="match status" value="1"/>
</dbReference>
<keyword evidence="10" id="KW-1185">Reference proteome</keyword>
<dbReference type="AlphaFoldDB" id="C6BXY6"/>
<evidence type="ECO:0000256" key="2">
    <source>
        <dbReference type="ARBA" id="ARBA00022475"/>
    </source>
</evidence>
<dbReference type="GO" id="GO:0005886">
    <property type="term" value="C:plasma membrane"/>
    <property type="evidence" value="ECO:0007669"/>
    <property type="project" value="UniProtKB-SubCell"/>
</dbReference>
<dbReference type="HOGENOM" id="CLU_079895_1_0_7"/>
<evidence type="ECO:0000256" key="7">
    <source>
        <dbReference type="SAM" id="Phobius"/>
    </source>
</evidence>
<feature type="transmembrane region" description="Helical" evidence="7">
    <location>
        <begin position="28"/>
        <end position="50"/>
    </location>
</feature>
<evidence type="ECO:0000313" key="9">
    <source>
        <dbReference type="EMBL" id="ACS80516.1"/>
    </source>
</evidence>
<feature type="transmembrane region" description="Helical" evidence="7">
    <location>
        <begin position="177"/>
        <end position="199"/>
    </location>
</feature>
<reference evidence="9 10" key="1">
    <citation type="submission" date="2009-06" db="EMBL/GenBank/DDBJ databases">
        <title>Complete sequence of Desulfovibrio salexigens DSM 2638.</title>
        <authorList>
            <consortium name="US DOE Joint Genome Institute"/>
            <person name="Lucas S."/>
            <person name="Copeland A."/>
            <person name="Lapidus A."/>
            <person name="Glavina del Rio T."/>
            <person name="Tice H."/>
            <person name="Bruce D."/>
            <person name="Goodwin L."/>
            <person name="Pitluck S."/>
            <person name="Munk A.C."/>
            <person name="Brettin T."/>
            <person name="Detter J.C."/>
            <person name="Han C."/>
            <person name="Tapia R."/>
            <person name="Larimer F."/>
            <person name="Land M."/>
            <person name="Hauser L."/>
            <person name="Kyrpides N."/>
            <person name="Anderson I."/>
            <person name="Wall J.D."/>
            <person name="Arkin A.P."/>
            <person name="Dehal P."/>
            <person name="Chivian D."/>
            <person name="Giles B."/>
            <person name="Hazen T.C."/>
        </authorList>
    </citation>
    <scope>NUCLEOTIDE SEQUENCE [LARGE SCALE GENOMIC DNA]</scope>
    <source>
        <strain evidence="10">ATCC 14822 / DSM 2638 / NCIMB 8403 / VKM B-1763</strain>
    </source>
</reference>
<dbReference type="Proteomes" id="UP000002601">
    <property type="component" value="Chromosome"/>
</dbReference>
<dbReference type="STRING" id="526222.Desal_2460"/>
<proteinExistence type="inferred from homology"/>
<dbReference type="InterPro" id="IPR002898">
    <property type="entry name" value="MotA_ExbB_proton_chnl"/>
</dbReference>
<evidence type="ECO:0000256" key="1">
    <source>
        <dbReference type="ARBA" id="ARBA00004651"/>
    </source>
</evidence>
<gene>
    <name evidence="9" type="ordered locus">Desal_2460</name>
</gene>
<dbReference type="Pfam" id="PF01618">
    <property type="entry name" value="MotA_ExbB"/>
    <property type="match status" value="1"/>
</dbReference>